<accession>A0A2T4GK50</accession>
<evidence type="ECO:0000259" key="5">
    <source>
        <dbReference type="PROSITE" id="PS50048"/>
    </source>
</evidence>
<evidence type="ECO:0000256" key="4">
    <source>
        <dbReference type="SAM" id="MobiDB-lite"/>
    </source>
</evidence>
<organism evidence="6 7">
    <name type="scientific">Fusarium culmorum</name>
    <dbReference type="NCBI Taxonomy" id="5516"/>
    <lineage>
        <taxon>Eukaryota</taxon>
        <taxon>Fungi</taxon>
        <taxon>Dikarya</taxon>
        <taxon>Ascomycota</taxon>
        <taxon>Pezizomycotina</taxon>
        <taxon>Sordariomycetes</taxon>
        <taxon>Hypocreomycetidae</taxon>
        <taxon>Hypocreales</taxon>
        <taxon>Nectriaceae</taxon>
        <taxon>Fusarium</taxon>
    </lineage>
</organism>
<protein>
    <recommendedName>
        <fullName evidence="5">Zn(2)-C6 fungal-type domain-containing protein</fullName>
    </recommendedName>
</protein>
<feature type="region of interest" description="Disordered" evidence="4">
    <location>
        <begin position="551"/>
        <end position="571"/>
    </location>
</feature>
<dbReference type="InterPro" id="IPR036864">
    <property type="entry name" value="Zn2-C6_fun-type_DNA-bd_sf"/>
</dbReference>
<dbReference type="SUPFAM" id="SSF57701">
    <property type="entry name" value="Zn2/Cys6 DNA-binding domain"/>
    <property type="match status" value="1"/>
</dbReference>
<name>A0A2T4GK50_FUSCU</name>
<evidence type="ECO:0000256" key="2">
    <source>
        <dbReference type="ARBA" id="ARBA00023242"/>
    </source>
</evidence>
<feature type="compositionally biased region" description="Basic residues" evidence="4">
    <location>
        <begin position="551"/>
        <end position="560"/>
    </location>
</feature>
<feature type="compositionally biased region" description="Low complexity" evidence="4">
    <location>
        <begin position="676"/>
        <end position="692"/>
    </location>
</feature>
<dbReference type="CDD" id="cd00067">
    <property type="entry name" value="GAL4"/>
    <property type="match status" value="1"/>
</dbReference>
<evidence type="ECO:0000313" key="6">
    <source>
        <dbReference type="EMBL" id="PTD03964.1"/>
    </source>
</evidence>
<dbReference type="Gene3D" id="4.10.240.10">
    <property type="entry name" value="Zn(2)-C6 fungal-type DNA-binding domain"/>
    <property type="match status" value="1"/>
</dbReference>
<reference evidence="6 7" key="1">
    <citation type="submission" date="2018-02" db="EMBL/GenBank/DDBJ databases">
        <title>Fusarium culmorum secondary metabolites in fungal-bacterial-plant interactions.</title>
        <authorList>
            <person name="Schmidt R."/>
        </authorList>
    </citation>
    <scope>NUCLEOTIDE SEQUENCE [LARGE SCALE GENOMIC DNA]</scope>
    <source>
        <strain evidence="6 7">PV</strain>
    </source>
</reference>
<dbReference type="InterPro" id="IPR001138">
    <property type="entry name" value="Zn2Cys6_DnaBD"/>
</dbReference>
<feature type="domain" description="Zn(2)-C6 fungal-type" evidence="5">
    <location>
        <begin position="58"/>
        <end position="88"/>
    </location>
</feature>
<proteinExistence type="predicted"/>
<keyword evidence="3" id="KW-0175">Coiled coil</keyword>
<dbReference type="GO" id="GO:0008270">
    <property type="term" value="F:zinc ion binding"/>
    <property type="evidence" value="ECO:0007669"/>
    <property type="project" value="InterPro"/>
</dbReference>
<dbReference type="Pfam" id="PF04082">
    <property type="entry name" value="Fungal_trans"/>
    <property type="match status" value="1"/>
</dbReference>
<dbReference type="EMBL" id="PVEM01000012">
    <property type="protein sequence ID" value="PTD03964.1"/>
    <property type="molecule type" value="Genomic_DNA"/>
</dbReference>
<evidence type="ECO:0000256" key="1">
    <source>
        <dbReference type="ARBA" id="ARBA00022723"/>
    </source>
</evidence>
<dbReference type="CDD" id="cd12148">
    <property type="entry name" value="fungal_TF_MHR"/>
    <property type="match status" value="1"/>
</dbReference>
<evidence type="ECO:0000256" key="3">
    <source>
        <dbReference type="SAM" id="Coils"/>
    </source>
</evidence>
<dbReference type="GO" id="GO:0003677">
    <property type="term" value="F:DNA binding"/>
    <property type="evidence" value="ECO:0007669"/>
    <property type="project" value="InterPro"/>
</dbReference>
<dbReference type="AlphaFoldDB" id="A0A2T4GK50"/>
<dbReference type="InterPro" id="IPR050987">
    <property type="entry name" value="AtrR-like"/>
</dbReference>
<keyword evidence="7" id="KW-1185">Reference proteome</keyword>
<dbReference type="PROSITE" id="PS50048">
    <property type="entry name" value="ZN2_CY6_FUNGAL_2"/>
    <property type="match status" value="1"/>
</dbReference>
<gene>
    <name evidence="6" type="ORF">FCULG_00000595</name>
</gene>
<dbReference type="GO" id="GO:0000981">
    <property type="term" value="F:DNA-binding transcription factor activity, RNA polymerase II-specific"/>
    <property type="evidence" value="ECO:0007669"/>
    <property type="project" value="InterPro"/>
</dbReference>
<dbReference type="SMART" id="SM00066">
    <property type="entry name" value="GAL4"/>
    <property type="match status" value="1"/>
</dbReference>
<keyword evidence="1" id="KW-0479">Metal-binding</keyword>
<dbReference type="Proteomes" id="UP000241587">
    <property type="component" value="Unassembled WGS sequence"/>
</dbReference>
<dbReference type="GO" id="GO:0006351">
    <property type="term" value="P:DNA-templated transcription"/>
    <property type="evidence" value="ECO:0007669"/>
    <property type="project" value="InterPro"/>
</dbReference>
<dbReference type="PANTHER" id="PTHR46910:SF33">
    <property type="entry name" value="ZN(II)2CYS6 TRANSCRIPTION FACTOR (EUROFUNG)"/>
    <property type="match status" value="1"/>
</dbReference>
<dbReference type="OMA" id="GRERPQC"/>
<dbReference type="PANTHER" id="PTHR46910">
    <property type="entry name" value="TRANSCRIPTION FACTOR PDR1"/>
    <property type="match status" value="1"/>
</dbReference>
<feature type="coiled-coil region" evidence="3">
    <location>
        <begin position="98"/>
        <end position="125"/>
    </location>
</feature>
<dbReference type="Pfam" id="PF00172">
    <property type="entry name" value="Zn_clus"/>
    <property type="match status" value="1"/>
</dbReference>
<evidence type="ECO:0000313" key="7">
    <source>
        <dbReference type="Proteomes" id="UP000241587"/>
    </source>
</evidence>
<dbReference type="OrthoDB" id="103819at2759"/>
<dbReference type="InterPro" id="IPR007219">
    <property type="entry name" value="XnlR_reg_dom"/>
</dbReference>
<feature type="compositionally biased region" description="Polar residues" evidence="4">
    <location>
        <begin position="657"/>
        <end position="670"/>
    </location>
</feature>
<comment type="caution">
    <text evidence="6">The sequence shown here is derived from an EMBL/GenBank/DDBJ whole genome shotgun (WGS) entry which is preliminary data.</text>
</comment>
<keyword evidence="2" id="KW-0539">Nucleus</keyword>
<feature type="region of interest" description="Disordered" evidence="4">
    <location>
        <begin position="657"/>
        <end position="707"/>
    </location>
</feature>
<sequence length="818" mass="90627">MPATSHCLAVWKTVPPWASWRRFSAHINPLSSSRINNRMWSDQGKETQQQMWSTHDLACAHCRARKIRCGRERPQCESCKRDGVECRYSSPGKRVNHVKLLCQNFETLEDQLHSIQNDLSDLTSLVRGGNSVRSSSLAAEEWAPDNLAGTDSGPVAHTNCHIVRDASQSLDRYHGPCSLYALCKEFHDDPIFGVPDNNTSTHTAEHAMLQEMLYEASNEPHLDIPSQPTGICLPPRQFLNLVIGPFFKNTDYATDVFVRSAFQPQIDRIYSQPIVPSDEGWAICFNVIVLLGIKREPTTQGNSHFIQSLLQTMRMAINNPRVFLTPRLVNVQALALLSYVAEQYSTTSLAELVFAQACLLARTMGLHRGCTSSNNLPPETILERHKVFQSLYTRDKNIAILRGSTSWLPGYESGIPSSLESHSESPGAMARLELAKLQDEIYQIFHGSSAPSSKYSRNQALGQLQQKLEQWASTYNIMQTPFTSTESFALMLSFLATRICLSKGYDGTKAIHISRDAKACCLIFLSATAAKNDRHFSEALNETLGYQKKREKFSTKKAKRSPQVEGTLPEHDDNRVSVLPRLAATFPLAAAFIIGKTVMQQPMTDADDTPSQPEEEISLLEALREQFATVADQAHVDNLALNFSKTLDLLVRIVRQRQSPGQESTPSTAYNDLPNLHSTRSSSSLHGSAVSSFRDTPPGPENHSTVSSISEVVPNSSLLLPFTQPLESPTGGSPWFANAGHGIGVNHAPVHAAWPGQSKRQSEKVELPVKRPRIACHDDFLDIGAGYADHGSRPDDDVLFTFDFLNTGNDISAFGMDE</sequence>
<dbReference type="PROSITE" id="PS00463">
    <property type="entry name" value="ZN2_CY6_FUNGAL_1"/>
    <property type="match status" value="1"/>
</dbReference>